<keyword evidence="2 11" id="KW-0489">Methyltransferase</keyword>
<reference evidence="15 16" key="1">
    <citation type="submission" date="2016-10" db="EMBL/GenBank/DDBJ databases">
        <authorList>
            <person name="de Groot N.N."/>
        </authorList>
    </citation>
    <scope>NUCLEOTIDE SEQUENCE [LARGE SCALE GENOMIC DNA]</scope>
    <source>
        <strain evidence="15 16">DSM 14789</strain>
    </source>
</reference>
<dbReference type="Gene3D" id="3.40.50.150">
    <property type="entry name" value="Vaccinia Virus protein VP39"/>
    <property type="match status" value="1"/>
</dbReference>
<feature type="binding site" evidence="11">
    <location>
        <position position="100"/>
    </location>
    <ligand>
        <name>S-adenosyl-L-methionine</name>
        <dbReference type="ChEBI" id="CHEBI:59789"/>
    </ligand>
</feature>
<feature type="domain" description="Ribosomal RNA methyltransferase FtsJ" evidence="14">
    <location>
        <begin position="48"/>
        <end position="224"/>
    </location>
</feature>
<sequence length="226" mass="24879">MPFQRPAVSCPNDSGDCVARSSPSKSSAGWLKEHFDDRYVQRSWQEGYRSRASYKLLEIDAKDRLFKPGMTVIDLGAAPGGWSQIAAEKVGPRGVVIASDILEMDALAGVDFVHGDFTEDEVLADIMRLLDERPVDLIISDMAPNMSGMAAIDQPQAMYLVELALELARQTLSPGGQFLAKVFQGEGFDDYLKELRGSFAKVVTRKPEASRARSREVYLLAEGFKG</sequence>
<evidence type="ECO:0000256" key="8">
    <source>
        <dbReference type="ARBA" id="ARBA00041995"/>
    </source>
</evidence>
<accession>A0A1G9NGE5</accession>
<proteinExistence type="inferred from homology"/>
<keyword evidence="16" id="KW-1185">Reference proteome</keyword>
<dbReference type="InterPro" id="IPR015507">
    <property type="entry name" value="rRNA-MeTfrase_E"/>
</dbReference>
<dbReference type="EC" id="2.1.1.166" evidence="6 11"/>
<dbReference type="PIRSF" id="PIRSF005461">
    <property type="entry name" value="23S_rRNA_mtase"/>
    <property type="match status" value="1"/>
</dbReference>
<evidence type="ECO:0000256" key="13">
    <source>
        <dbReference type="SAM" id="MobiDB-lite"/>
    </source>
</evidence>
<dbReference type="GO" id="GO:0005737">
    <property type="term" value="C:cytoplasm"/>
    <property type="evidence" value="ECO:0007669"/>
    <property type="project" value="UniProtKB-SubCell"/>
</dbReference>
<comment type="subcellular location">
    <subcellularLocation>
        <location evidence="11">Cytoplasm</location>
    </subcellularLocation>
</comment>
<dbReference type="EMBL" id="FNGI01000008">
    <property type="protein sequence ID" value="SDL85648.1"/>
    <property type="molecule type" value="Genomic_DNA"/>
</dbReference>
<evidence type="ECO:0000256" key="6">
    <source>
        <dbReference type="ARBA" id="ARBA00038861"/>
    </source>
</evidence>
<dbReference type="SUPFAM" id="SSF53335">
    <property type="entry name" value="S-adenosyl-L-methionine-dependent methyltransferases"/>
    <property type="match status" value="1"/>
</dbReference>
<dbReference type="PANTHER" id="PTHR10920:SF18">
    <property type="entry name" value="RRNA METHYLTRANSFERASE 2, MITOCHONDRIAL"/>
    <property type="match status" value="1"/>
</dbReference>
<evidence type="ECO:0000256" key="4">
    <source>
        <dbReference type="ARBA" id="ARBA00022691"/>
    </source>
</evidence>
<evidence type="ECO:0000313" key="15">
    <source>
        <dbReference type="EMBL" id="SDL85648.1"/>
    </source>
</evidence>
<evidence type="ECO:0000256" key="9">
    <source>
        <dbReference type="ARBA" id="ARBA00042745"/>
    </source>
</evidence>
<dbReference type="InterPro" id="IPR029063">
    <property type="entry name" value="SAM-dependent_MTases_sf"/>
</dbReference>
<evidence type="ECO:0000256" key="1">
    <source>
        <dbReference type="ARBA" id="ARBA00022552"/>
    </source>
</evidence>
<evidence type="ECO:0000256" key="3">
    <source>
        <dbReference type="ARBA" id="ARBA00022679"/>
    </source>
</evidence>
<feature type="binding site" evidence="11">
    <location>
        <position position="141"/>
    </location>
    <ligand>
        <name>S-adenosyl-L-methionine</name>
        <dbReference type="ChEBI" id="CHEBI:59789"/>
    </ligand>
</feature>
<evidence type="ECO:0000313" key="16">
    <source>
        <dbReference type="Proteomes" id="UP000198654"/>
    </source>
</evidence>
<dbReference type="AlphaFoldDB" id="A0A1G9NGE5"/>
<dbReference type="NCBIfam" id="NF008390">
    <property type="entry name" value="PRK11188.1"/>
    <property type="match status" value="1"/>
</dbReference>
<evidence type="ECO:0000259" key="14">
    <source>
        <dbReference type="Pfam" id="PF01728"/>
    </source>
</evidence>
<evidence type="ECO:0000256" key="2">
    <source>
        <dbReference type="ARBA" id="ARBA00022603"/>
    </source>
</evidence>
<keyword evidence="11" id="KW-0963">Cytoplasm</keyword>
<evidence type="ECO:0000256" key="7">
    <source>
        <dbReference type="ARBA" id="ARBA00041129"/>
    </source>
</evidence>
<evidence type="ECO:0000256" key="11">
    <source>
        <dbReference type="HAMAP-Rule" id="MF_01547"/>
    </source>
</evidence>
<dbReference type="HAMAP" id="MF_01547">
    <property type="entry name" value="RNA_methyltr_E"/>
    <property type="match status" value="1"/>
</dbReference>
<evidence type="ECO:0000256" key="12">
    <source>
        <dbReference type="PIRSR" id="PIRSR005461-1"/>
    </source>
</evidence>
<feature type="active site" description="Proton acceptor" evidence="11 12">
    <location>
        <position position="181"/>
    </location>
</feature>
<keyword evidence="4 11" id="KW-0949">S-adenosyl-L-methionine</keyword>
<dbReference type="PANTHER" id="PTHR10920">
    <property type="entry name" value="RIBOSOMAL RNA METHYLTRANSFERASE"/>
    <property type="match status" value="1"/>
</dbReference>
<dbReference type="STRING" id="119000.SAMN05661010_02705"/>
<comment type="catalytic activity">
    <reaction evidence="10 11">
        <text>uridine(2552) in 23S rRNA + S-adenosyl-L-methionine = 2'-O-methyluridine(2552) in 23S rRNA + S-adenosyl-L-homocysteine + H(+)</text>
        <dbReference type="Rhea" id="RHEA:42720"/>
        <dbReference type="Rhea" id="RHEA-COMP:10202"/>
        <dbReference type="Rhea" id="RHEA-COMP:10203"/>
        <dbReference type="ChEBI" id="CHEBI:15378"/>
        <dbReference type="ChEBI" id="CHEBI:57856"/>
        <dbReference type="ChEBI" id="CHEBI:59789"/>
        <dbReference type="ChEBI" id="CHEBI:65315"/>
        <dbReference type="ChEBI" id="CHEBI:74478"/>
        <dbReference type="EC" id="2.1.1.166"/>
    </reaction>
</comment>
<dbReference type="Pfam" id="PF01728">
    <property type="entry name" value="FtsJ"/>
    <property type="match status" value="1"/>
</dbReference>
<name>A0A1G9NGE5_9GAMM</name>
<dbReference type="FunFam" id="3.40.50.150:FF:000005">
    <property type="entry name" value="Ribosomal RNA large subunit methyltransferase E"/>
    <property type="match status" value="1"/>
</dbReference>
<feature type="binding site" evidence="11">
    <location>
        <position position="82"/>
    </location>
    <ligand>
        <name>S-adenosyl-L-methionine</name>
        <dbReference type="ChEBI" id="CHEBI:59789"/>
    </ligand>
</feature>
<feature type="binding site" evidence="11">
    <location>
        <position position="116"/>
    </location>
    <ligand>
        <name>S-adenosyl-L-methionine</name>
        <dbReference type="ChEBI" id="CHEBI:59789"/>
    </ligand>
</feature>
<keyword evidence="1 11" id="KW-0698">rRNA processing</keyword>
<dbReference type="InterPro" id="IPR050082">
    <property type="entry name" value="RNA_methyltr_RlmE"/>
</dbReference>
<protein>
    <recommendedName>
        <fullName evidence="7 11">Ribosomal RNA large subunit methyltransferase E</fullName>
        <ecNumber evidence="6 11">2.1.1.166</ecNumber>
    </recommendedName>
    <alternativeName>
        <fullName evidence="9 11">23S rRNA Um2552 methyltransferase</fullName>
    </alternativeName>
    <alternativeName>
        <fullName evidence="8 11">rRNA (uridine-2'-O-)-methyltransferase</fullName>
    </alternativeName>
</protein>
<feature type="region of interest" description="Disordered" evidence="13">
    <location>
        <begin position="1"/>
        <end position="27"/>
    </location>
</feature>
<organism evidence="15 16">
    <name type="scientific">Modicisalibacter muralis</name>
    <dbReference type="NCBI Taxonomy" id="119000"/>
    <lineage>
        <taxon>Bacteria</taxon>
        <taxon>Pseudomonadati</taxon>
        <taxon>Pseudomonadota</taxon>
        <taxon>Gammaproteobacteria</taxon>
        <taxon>Oceanospirillales</taxon>
        <taxon>Halomonadaceae</taxon>
        <taxon>Modicisalibacter</taxon>
    </lineage>
</organism>
<evidence type="ECO:0000256" key="10">
    <source>
        <dbReference type="ARBA" id="ARBA00048970"/>
    </source>
</evidence>
<comment type="function">
    <text evidence="5 11">Specifically methylates the uridine in position 2552 of 23S rRNA at the 2'-O position of the ribose in the fully assembled 50S ribosomal subunit.</text>
</comment>
<dbReference type="Proteomes" id="UP000198654">
    <property type="component" value="Unassembled WGS sequence"/>
</dbReference>
<dbReference type="OrthoDB" id="9790080at2"/>
<gene>
    <name evidence="11" type="primary">rlmE</name>
    <name evidence="11" type="synonym">ftsJ</name>
    <name evidence="11" type="synonym">rrmJ</name>
    <name evidence="15" type="ORF">SAMN05661010_02705</name>
</gene>
<keyword evidence="3 11" id="KW-0808">Transferase</keyword>
<evidence type="ECO:0000256" key="5">
    <source>
        <dbReference type="ARBA" id="ARBA00037569"/>
    </source>
</evidence>
<feature type="binding site" evidence="11">
    <location>
        <position position="80"/>
    </location>
    <ligand>
        <name>S-adenosyl-L-methionine</name>
        <dbReference type="ChEBI" id="CHEBI:59789"/>
    </ligand>
</feature>
<dbReference type="InterPro" id="IPR002877">
    <property type="entry name" value="RNA_MeTrfase_FtsJ_dom"/>
</dbReference>
<comment type="similarity">
    <text evidence="11">Belongs to the class I-like SAM-binding methyltransferase superfamily. RNA methyltransferase RlmE family.</text>
</comment>
<dbReference type="GO" id="GO:0008650">
    <property type="term" value="F:rRNA (uridine-2'-O-)-methyltransferase activity"/>
    <property type="evidence" value="ECO:0007669"/>
    <property type="project" value="UniProtKB-UniRule"/>
</dbReference>